<protein>
    <recommendedName>
        <fullName evidence="1">DUF6671 domain-containing protein</fullName>
    </recommendedName>
</protein>
<dbReference type="EMBL" id="CP113517">
    <property type="protein sequence ID" value="WAR43464.1"/>
    <property type="molecule type" value="Genomic_DNA"/>
</dbReference>
<accession>A0ABY7GDW6</accession>
<proteinExistence type="predicted"/>
<evidence type="ECO:0000259" key="1">
    <source>
        <dbReference type="Pfam" id="PF20376"/>
    </source>
</evidence>
<keyword evidence="3" id="KW-1185">Reference proteome</keyword>
<sequence>MYPSLELSPNLYVDRRVALLTQHGKEAVLGEVLGEALACKVERIEGFDTDTLGTFTRDIARVGNQLEAARRKARIGMQLSGLPIGLASEGSFGPDPVTYMMSYNRELLVWIDDDLGIEVIATVSGRTNFASALVASWAEAKHFAERVGFPQHYLVVRPQHQDYPVFRKGLSDWLAFEHAVAWAMAVAENAQVFIETDMRAFANPSRMETIRLAAQELAIRLTSYCPVCRAPGFARAEVVKGLPCENCGMPTAEIKADLLRCVRCGHQQQIERARQYANAGQCHLCNP</sequence>
<gene>
    <name evidence="2" type="ORF">NM686_013875</name>
</gene>
<dbReference type="RefSeq" id="WP_255188432.1">
    <property type="nucleotide sequence ID" value="NZ_CP113517.1"/>
</dbReference>
<evidence type="ECO:0000313" key="3">
    <source>
        <dbReference type="Proteomes" id="UP001162780"/>
    </source>
</evidence>
<feature type="domain" description="DUF6671" evidence="1">
    <location>
        <begin position="73"/>
        <end position="287"/>
    </location>
</feature>
<dbReference type="InterPro" id="IPR046612">
    <property type="entry name" value="DUF6671"/>
</dbReference>
<name>A0ABY7GDW6_9GAMM</name>
<dbReference type="Pfam" id="PF20376">
    <property type="entry name" value="DUF6671"/>
    <property type="match status" value="1"/>
</dbReference>
<reference evidence="2" key="1">
    <citation type="submission" date="2022-11" db="EMBL/GenBank/DDBJ databases">
        <title>Methylomonas rapida sp. nov., Carotenoid-Producing Obligate Methanotrophs with High Growth Characteristics and Biotechnological Potential.</title>
        <authorList>
            <person name="Tikhonova E.N."/>
            <person name="Suleimanov R.Z."/>
            <person name="Miroshnikov K."/>
            <person name="Oshkin I.Y."/>
            <person name="Belova S.E."/>
            <person name="Danilova O.V."/>
            <person name="Ashikhmin A."/>
            <person name="Konopkin A."/>
            <person name="But S.Y."/>
            <person name="Khmelenina V.N."/>
            <person name="Kuznetsov N."/>
            <person name="Pimenov N.V."/>
            <person name="Dedysh S.N."/>
        </authorList>
    </citation>
    <scope>NUCLEOTIDE SEQUENCE</scope>
    <source>
        <strain evidence="2">MP1</strain>
    </source>
</reference>
<evidence type="ECO:0000313" key="2">
    <source>
        <dbReference type="EMBL" id="WAR43464.1"/>
    </source>
</evidence>
<dbReference type="Proteomes" id="UP001162780">
    <property type="component" value="Chromosome"/>
</dbReference>
<organism evidence="2 3">
    <name type="scientific">Methylomonas rapida</name>
    <dbReference type="NCBI Taxonomy" id="2963939"/>
    <lineage>
        <taxon>Bacteria</taxon>
        <taxon>Pseudomonadati</taxon>
        <taxon>Pseudomonadota</taxon>
        <taxon>Gammaproteobacteria</taxon>
        <taxon>Methylococcales</taxon>
        <taxon>Methylococcaceae</taxon>
        <taxon>Methylomonas</taxon>
    </lineage>
</organism>